<proteinExistence type="predicted"/>
<dbReference type="SUPFAM" id="SSF81383">
    <property type="entry name" value="F-box domain"/>
    <property type="match status" value="1"/>
</dbReference>
<evidence type="ECO:0000256" key="1">
    <source>
        <dbReference type="SAM" id="MobiDB-lite"/>
    </source>
</evidence>
<name>A0AA40E8S2_9PEZI</name>
<keyword evidence="3" id="KW-1185">Reference proteome</keyword>
<gene>
    <name evidence="2" type="ORF">B0T21DRAFT_452072</name>
</gene>
<feature type="region of interest" description="Disordered" evidence="1">
    <location>
        <begin position="17"/>
        <end position="38"/>
    </location>
</feature>
<dbReference type="Proteomes" id="UP001172159">
    <property type="component" value="Unassembled WGS sequence"/>
</dbReference>
<evidence type="ECO:0008006" key="4">
    <source>
        <dbReference type="Google" id="ProtNLM"/>
    </source>
</evidence>
<protein>
    <recommendedName>
        <fullName evidence="4">F-box domain-containing protein</fullName>
    </recommendedName>
</protein>
<sequence length="345" mass="38745">MAPLLIMQALLQPPTEIPLLNSSSRPDTSQKATGPKSRYPVPLLQEADLQSSKFERLLHQLHPLRLRALFVKSHLTYRTAPDKNPAWLRKRRANIEQSRLYQIPEELVLEILIYTDGVTKQVLRRTCNRFLRIIGGSDLQVALGLSRAARPVWYIPMFDLDPMVPVTRQQLQHFLESRPHLFGHTLCPHVTLGGGQLLIPFEPNQYACFDDVDDATSDPCQRSLAPIWHPSHEGVSGEKCCRCLATGNPDRVGNFLPAQYEGANAGLLWDGSHTYSCTECSATYAWNPHHRPPGRGFGVWIRSPGESPKTRICAMSPGVLTCNARRDCAGIDYFGYYFPSQMASD</sequence>
<feature type="compositionally biased region" description="Polar residues" evidence="1">
    <location>
        <begin position="20"/>
        <end position="32"/>
    </location>
</feature>
<dbReference type="EMBL" id="JAUKTV010000008">
    <property type="protein sequence ID" value="KAK0732484.1"/>
    <property type="molecule type" value="Genomic_DNA"/>
</dbReference>
<organism evidence="2 3">
    <name type="scientific">Apiosordaria backusii</name>
    <dbReference type="NCBI Taxonomy" id="314023"/>
    <lineage>
        <taxon>Eukaryota</taxon>
        <taxon>Fungi</taxon>
        <taxon>Dikarya</taxon>
        <taxon>Ascomycota</taxon>
        <taxon>Pezizomycotina</taxon>
        <taxon>Sordariomycetes</taxon>
        <taxon>Sordariomycetidae</taxon>
        <taxon>Sordariales</taxon>
        <taxon>Lasiosphaeriaceae</taxon>
        <taxon>Apiosordaria</taxon>
    </lineage>
</organism>
<dbReference type="InterPro" id="IPR036047">
    <property type="entry name" value="F-box-like_dom_sf"/>
</dbReference>
<accession>A0AA40E8S2</accession>
<evidence type="ECO:0000313" key="2">
    <source>
        <dbReference type="EMBL" id="KAK0732484.1"/>
    </source>
</evidence>
<reference evidence="2" key="1">
    <citation type="submission" date="2023-06" db="EMBL/GenBank/DDBJ databases">
        <title>Genome-scale phylogeny and comparative genomics of the fungal order Sordariales.</title>
        <authorList>
            <consortium name="Lawrence Berkeley National Laboratory"/>
            <person name="Hensen N."/>
            <person name="Bonometti L."/>
            <person name="Westerberg I."/>
            <person name="Brannstrom I.O."/>
            <person name="Guillou S."/>
            <person name="Cros-Aarteil S."/>
            <person name="Calhoun S."/>
            <person name="Haridas S."/>
            <person name="Kuo A."/>
            <person name="Mondo S."/>
            <person name="Pangilinan J."/>
            <person name="Riley R."/>
            <person name="Labutti K."/>
            <person name="Andreopoulos B."/>
            <person name="Lipzen A."/>
            <person name="Chen C."/>
            <person name="Yanf M."/>
            <person name="Daum C."/>
            <person name="Ng V."/>
            <person name="Clum A."/>
            <person name="Steindorff A."/>
            <person name="Ohm R."/>
            <person name="Martin F."/>
            <person name="Silar P."/>
            <person name="Natvig D."/>
            <person name="Lalanne C."/>
            <person name="Gautier V."/>
            <person name="Ament-Velasquez S.L."/>
            <person name="Kruys A."/>
            <person name="Hutchinson M.I."/>
            <person name="Powell A.J."/>
            <person name="Barry K."/>
            <person name="Miller A.N."/>
            <person name="Grigoriev I.V."/>
            <person name="Debuchy R."/>
            <person name="Gladieux P."/>
            <person name="Thoren M.H."/>
            <person name="Johannesson H."/>
        </authorList>
    </citation>
    <scope>NUCLEOTIDE SEQUENCE</scope>
    <source>
        <strain evidence="2">CBS 540.89</strain>
    </source>
</reference>
<dbReference type="AlphaFoldDB" id="A0AA40E8S2"/>
<evidence type="ECO:0000313" key="3">
    <source>
        <dbReference type="Proteomes" id="UP001172159"/>
    </source>
</evidence>
<comment type="caution">
    <text evidence="2">The sequence shown here is derived from an EMBL/GenBank/DDBJ whole genome shotgun (WGS) entry which is preliminary data.</text>
</comment>